<dbReference type="PANTHER" id="PTHR18919">
    <property type="entry name" value="ACETYL-COA C-ACYLTRANSFERASE"/>
    <property type="match status" value="1"/>
</dbReference>
<keyword evidence="3" id="KW-0012">Acyltransferase</keyword>
<dbReference type="EMBL" id="BPFZ01000019">
    <property type="protein sequence ID" value="GIU68070.1"/>
    <property type="molecule type" value="Genomic_DNA"/>
</dbReference>
<evidence type="ECO:0000313" key="6">
    <source>
        <dbReference type="Proteomes" id="UP001161064"/>
    </source>
</evidence>
<comment type="similarity">
    <text evidence="1">Belongs to the thiolase-like superfamily. Thiolase family.</text>
</comment>
<sequence length="517" mass="55141">MIDAHTPVLIGGGQFTYRGAPELCPTPIEFCALAAKAAAVDSGLPQSVLTGIDGLAVVGFTIDAGTSMASLPIPKANNPPKTLAKALGATPAWKVYTHVGGNNPQALVNAAASRIARGENKLVLLTGAECLNSMMKLVRAGHFHALAGHQQDEAEAPQMFGEGFEGSSAHEAHHGLAFPANVYPLFENAYRSYVGRDLASHQTALGALYAPFTQVAAHNPFAWFRHSHSAKDLITIGPTNRMVGYPYPKFLNAILQVDQSASVLMASYAHAMALGIGKEAMVFLHGCADTVEKWNILDRVDYHSSPAMTLALKEALSMAGKSPGDIGFFDLYSCFPIAVELACEALGMAGDDPRGLTLTGGLPYFGGPGNNYSMHGLVEMIHRCRKEPSAFGLLNANGWYLTKHAVGIYSCAPTQGPWVRRDPHAYQVQIDHLVSPPIITQPSGPATIETYTVIHSRDGYRMGIVIGRDEAGSRFVANTPNDDQAIMADLEAQEGIGRTGFVTHEGGRNIFKPASHV</sequence>
<comment type="caution">
    <text evidence="5">The sequence shown here is derived from an EMBL/GenBank/DDBJ whole genome shotgun (WGS) entry which is preliminary data.</text>
</comment>
<reference evidence="5" key="2">
    <citation type="journal article" date="2023" name="ISME Commun">
        <title>Characterization of a bloom-associated alphaproteobacterial lineage, 'Candidatus Phycosocius': insights into freshwater algal-bacterial interactions.</title>
        <authorList>
            <person name="Tanabe Y."/>
            <person name="Yamaguchi H."/>
            <person name="Yoshida M."/>
            <person name="Kai A."/>
            <person name="Okazaki Y."/>
        </authorList>
    </citation>
    <scope>NUCLEOTIDE SEQUENCE</scope>
    <source>
        <strain evidence="5">BOTRYCO-1</strain>
    </source>
</reference>
<keyword evidence="6" id="KW-1185">Reference proteome</keyword>
<dbReference type="InterPro" id="IPR016039">
    <property type="entry name" value="Thiolase-like"/>
</dbReference>
<dbReference type="RefSeq" id="WP_284361637.1">
    <property type="nucleotide sequence ID" value="NZ_BPFZ01000019.1"/>
</dbReference>
<accession>A0ABQ4PYB2</accession>
<dbReference type="Gene3D" id="3.40.47.10">
    <property type="match status" value="1"/>
</dbReference>
<dbReference type="Pfam" id="PF18313">
    <property type="entry name" value="TLP1_add_C"/>
    <property type="match status" value="1"/>
</dbReference>
<evidence type="ECO:0000313" key="5">
    <source>
        <dbReference type="EMBL" id="GIU68070.1"/>
    </source>
</evidence>
<dbReference type="Proteomes" id="UP001161064">
    <property type="component" value="Unassembled WGS sequence"/>
</dbReference>
<reference evidence="5" key="1">
    <citation type="submission" date="2021-05" db="EMBL/GenBank/DDBJ databases">
        <authorList>
            <person name="Tanabe Y."/>
        </authorList>
    </citation>
    <scope>NUCLEOTIDE SEQUENCE</scope>
    <source>
        <strain evidence="5">BOTRYCO-1</strain>
    </source>
</reference>
<name>A0ABQ4PYB2_9PROT</name>
<evidence type="ECO:0000256" key="3">
    <source>
        <dbReference type="ARBA" id="ARBA00023315"/>
    </source>
</evidence>
<protein>
    <submittedName>
        <fullName evidence="5">Acetyl-CoA acetyltransferase</fullName>
    </submittedName>
</protein>
<gene>
    <name evidence="5" type="ORF">PsB1_2224</name>
</gene>
<evidence type="ECO:0000256" key="1">
    <source>
        <dbReference type="ARBA" id="ARBA00010982"/>
    </source>
</evidence>
<dbReference type="PANTHER" id="PTHR18919:SF139">
    <property type="entry name" value="THIOLASE-LIKE PROTEIN TYPE 1 ADDITIONAL C-TERMINAL DOMAIN-CONTAINING PROTEIN"/>
    <property type="match status" value="1"/>
</dbReference>
<dbReference type="InterPro" id="IPR040771">
    <property type="entry name" value="TLP1_add_C"/>
</dbReference>
<organism evidence="5 6">
    <name type="scientific">Candidatus Phycosocius spiralis</name>
    <dbReference type="NCBI Taxonomy" id="2815099"/>
    <lineage>
        <taxon>Bacteria</taxon>
        <taxon>Pseudomonadati</taxon>
        <taxon>Pseudomonadota</taxon>
        <taxon>Alphaproteobacteria</taxon>
        <taxon>Caulobacterales</taxon>
        <taxon>Caulobacterales incertae sedis</taxon>
        <taxon>Candidatus Phycosocius</taxon>
    </lineage>
</organism>
<evidence type="ECO:0000259" key="4">
    <source>
        <dbReference type="Pfam" id="PF18313"/>
    </source>
</evidence>
<evidence type="ECO:0000256" key="2">
    <source>
        <dbReference type="ARBA" id="ARBA00022679"/>
    </source>
</evidence>
<feature type="domain" description="Thiolase-like protein type 1 additional C-terminal" evidence="4">
    <location>
        <begin position="427"/>
        <end position="506"/>
    </location>
</feature>
<dbReference type="SUPFAM" id="SSF53901">
    <property type="entry name" value="Thiolase-like"/>
    <property type="match status" value="2"/>
</dbReference>
<keyword evidence="2" id="KW-0808">Transferase</keyword>
<dbReference type="Gene3D" id="2.40.50.840">
    <property type="match status" value="1"/>
</dbReference>
<proteinExistence type="inferred from homology"/>